<organism evidence="3 4">
    <name type="scientific">Brotocaccenecus cirricatena</name>
    <dbReference type="NCBI Taxonomy" id="3064195"/>
    <lineage>
        <taxon>Bacteria</taxon>
        <taxon>Bacillati</taxon>
        <taxon>Bacillota</taxon>
        <taxon>Clostridia</taxon>
        <taxon>Eubacteriales</taxon>
        <taxon>Oscillospiraceae</taxon>
        <taxon>Brotocaccenecus</taxon>
    </lineage>
</organism>
<comment type="caution">
    <text evidence="3">The sequence shown here is derived from an EMBL/GenBank/DDBJ whole genome shotgun (WGS) entry which is preliminary data.</text>
</comment>
<dbReference type="Pfam" id="PF12960">
    <property type="entry name" value="DUF3849"/>
    <property type="match status" value="1"/>
</dbReference>
<accession>A0AAE3AHS2</accession>
<feature type="region of interest" description="Disordered" evidence="1">
    <location>
        <begin position="148"/>
        <end position="184"/>
    </location>
</feature>
<dbReference type="Proteomes" id="UP001199319">
    <property type="component" value="Unassembled WGS sequence"/>
</dbReference>
<proteinExistence type="predicted"/>
<dbReference type="AlphaFoldDB" id="A0AAE3AHS2"/>
<sequence length="184" mass="20807">MERNDIQKISSETANIPVYKQSAEYAIEHDELPAYRESFRVNMACRDALESAIHESYHDYCLDTGKAAAQVAAQFGMERVAYVLANTVRAFDHDGRISRDNKAWAQTVPVCTDADEWGHERSRYFLVSQVNPGLVNLLVSRVREELAKEKAAPAKRPSVLEKIQKNKTAIQTKTAEKKLPGQER</sequence>
<feature type="compositionally biased region" description="Basic and acidic residues" evidence="1">
    <location>
        <begin position="174"/>
        <end position="184"/>
    </location>
</feature>
<dbReference type="RefSeq" id="WP_302929417.1">
    <property type="nucleotide sequence ID" value="NZ_JAJEPW010000039.1"/>
</dbReference>
<evidence type="ECO:0000313" key="3">
    <source>
        <dbReference type="EMBL" id="MCC2130200.1"/>
    </source>
</evidence>
<reference evidence="3" key="1">
    <citation type="submission" date="2021-10" db="EMBL/GenBank/DDBJ databases">
        <title>Anaerobic single-cell dispensing facilitates the cultivation of human gut bacteria.</title>
        <authorList>
            <person name="Afrizal A."/>
        </authorList>
    </citation>
    <scope>NUCLEOTIDE SEQUENCE</scope>
    <source>
        <strain evidence="3">CLA-AA-H272</strain>
    </source>
</reference>
<evidence type="ECO:0000256" key="1">
    <source>
        <dbReference type="SAM" id="MobiDB-lite"/>
    </source>
</evidence>
<name>A0AAE3AHS2_9FIRM</name>
<dbReference type="InterPro" id="IPR024383">
    <property type="entry name" value="DUF3849"/>
</dbReference>
<protein>
    <submittedName>
        <fullName evidence="3">DUF3849 domain-containing protein</fullName>
    </submittedName>
</protein>
<feature type="domain" description="DUF3849" evidence="2">
    <location>
        <begin position="18"/>
        <end position="145"/>
    </location>
</feature>
<gene>
    <name evidence="3" type="ORF">LKD37_11885</name>
</gene>
<evidence type="ECO:0000259" key="2">
    <source>
        <dbReference type="Pfam" id="PF12960"/>
    </source>
</evidence>
<feature type="compositionally biased region" description="Basic and acidic residues" evidence="1">
    <location>
        <begin position="148"/>
        <end position="164"/>
    </location>
</feature>
<dbReference type="EMBL" id="JAJEPW010000039">
    <property type="protein sequence ID" value="MCC2130200.1"/>
    <property type="molecule type" value="Genomic_DNA"/>
</dbReference>
<keyword evidence="4" id="KW-1185">Reference proteome</keyword>
<evidence type="ECO:0000313" key="4">
    <source>
        <dbReference type="Proteomes" id="UP001199319"/>
    </source>
</evidence>